<keyword evidence="2" id="KW-0819">tRNA processing</keyword>
<dbReference type="HAMAP" id="MF_01590">
    <property type="entry name" value="tRNA_carboxymethyltr_CmoB"/>
    <property type="match status" value="1"/>
</dbReference>
<organism evidence="3">
    <name type="scientific">hydrothermal vent metagenome</name>
    <dbReference type="NCBI Taxonomy" id="652676"/>
    <lineage>
        <taxon>unclassified sequences</taxon>
        <taxon>metagenomes</taxon>
        <taxon>ecological metagenomes</taxon>
    </lineage>
</organism>
<proteinExistence type="inferred from homology"/>
<dbReference type="GO" id="GO:0016765">
    <property type="term" value="F:transferase activity, transferring alkyl or aryl (other than methyl) groups"/>
    <property type="evidence" value="ECO:0007669"/>
    <property type="project" value="InterPro"/>
</dbReference>
<protein>
    <submittedName>
        <fullName evidence="3">tRNA (Mo5U34)-methyltransferase</fullName>
    </submittedName>
</protein>
<gene>
    <name evidence="3" type="ORF">MNBD_UNCLBAC01-1121</name>
</gene>
<keyword evidence="3" id="KW-0489">Methyltransferase</keyword>
<dbReference type="NCBIfam" id="NF011650">
    <property type="entry name" value="PRK15068.1"/>
    <property type="match status" value="1"/>
</dbReference>
<dbReference type="InterPro" id="IPR027555">
    <property type="entry name" value="Mo5U34_MeTrfas-like"/>
</dbReference>
<dbReference type="Pfam" id="PF08003">
    <property type="entry name" value="Methyltransf_9"/>
    <property type="match status" value="1"/>
</dbReference>
<dbReference type="SUPFAM" id="SSF53335">
    <property type="entry name" value="S-adenosyl-L-methionine-dependent methyltransferases"/>
    <property type="match status" value="1"/>
</dbReference>
<name>A0A3B1D1A5_9ZZZZ</name>
<dbReference type="AlphaFoldDB" id="A0A3B1D1A5"/>
<keyword evidence="1 3" id="KW-0808">Transferase</keyword>
<dbReference type="NCBIfam" id="TIGR00452">
    <property type="entry name" value="tRNA 5-methoxyuridine(34)/uridine 5-oxyacetic acid(34) synthase CmoB"/>
    <property type="match status" value="1"/>
</dbReference>
<dbReference type="GO" id="GO:0032259">
    <property type="term" value="P:methylation"/>
    <property type="evidence" value="ECO:0007669"/>
    <property type="project" value="UniProtKB-KW"/>
</dbReference>
<dbReference type="EMBL" id="UOGJ01000075">
    <property type="protein sequence ID" value="VAX35909.1"/>
    <property type="molecule type" value="Genomic_DNA"/>
</dbReference>
<dbReference type="InterPro" id="IPR029063">
    <property type="entry name" value="SAM-dependent_MTases_sf"/>
</dbReference>
<evidence type="ECO:0000256" key="2">
    <source>
        <dbReference type="ARBA" id="ARBA00022694"/>
    </source>
</evidence>
<evidence type="ECO:0000313" key="3">
    <source>
        <dbReference type="EMBL" id="VAX35909.1"/>
    </source>
</evidence>
<dbReference type="InterPro" id="IPR010017">
    <property type="entry name" value="CmoB"/>
</dbReference>
<accession>A0A3B1D1A5</accession>
<evidence type="ECO:0000256" key="1">
    <source>
        <dbReference type="ARBA" id="ARBA00022679"/>
    </source>
</evidence>
<sequence length="324" mass="37399">MIDYSFFYNALQNIPSLASWGQRLPEQVNQKIYDSNDGNLPRWLNALKNLPNLKPSHIELDSNSVTVGTPSDCDAQQRQRLENILRELHPWRKGPFNIFGIHVDAEWRSDMKWNRLKDHITSLKDRVVLDVGANNGYHCWRMASAGAKLALGIDPTLLYVCQYHAVQHFIDWQNVAVLPLGIDDMPMDLNVFDTVFSMGLLYHRRAPFDHLLHLQSFLREGGELVLETLVIDGKAGDVLSPCGRYAKMPNVWFIPSCLTLEHWLKRCQFKDIRCIDVCQTSIDEQRVTDWMGFQSLFDFLDPKDRNLTIEGYPSPRRAIFVAKR</sequence>
<reference evidence="3" key="1">
    <citation type="submission" date="2018-06" db="EMBL/GenBank/DDBJ databases">
        <authorList>
            <person name="Zhirakovskaya E."/>
        </authorList>
    </citation>
    <scope>NUCLEOTIDE SEQUENCE</scope>
</reference>
<dbReference type="Gene3D" id="3.40.50.150">
    <property type="entry name" value="Vaccinia Virus protein VP39"/>
    <property type="match status" value="1"/>
</dbReference>
<dbReference type="GO" id="GO:0002098">
    <property type="term" value="P:tRNA wobble uridine modification"/>
    <property type="evidence" value="ECO:0007669"/>
    <property type="project" value="InterPro"/>
</dbReference>
<dbReference type="GO" id="GO:0008168">
    <property type="term" value="F:methyltransferase activity"/>
    <property type="evidence" value="ECO:0007669"/>
    <property type="project" value="UniProtKB-KW"/>
</dbReference>